<evidence type="ECO:0000256" key="4">
    <source>
        <dbReference type="ARBA" id="ARBA00022692"/>
    </source>
</evidence>
<dbReference type="AlphaFoldDB" id="A0AAD9KDK0"/>
<name>A0AAD9KDK0_9ANNE</name>
<keyword evidence="3 8" id="KW-0808">Transferase</keyword>
<comment type="subcellular location">
    <subcellularLocation>
        <location evidence="1">Membrane</location>
        <topology evidence="1">Single-pass membrane protein</topology>
    </subcellularLocation>
    <subcellularLocation>
        <location evidence="8">Membrane</location>
        <topology evidence="8">Single-pass type II membrane protein</topology>
    </subcellularLocation>
</comment>
<keyword evidence="4" id="KW-0812">Transmembrane</keyword>
<evidence type="ECO:0000256" key="1">
    <source>
        <dbReference type="ARBA" id="ARBA00004167"/>
    </source>
</evidence>
<dbReference type="Proteomes" id="UP001208570">
    <property type="component" value="Unassembled WGS sequence"/>
</dbReference>
<comment type="caution">
    <text evidence="9">The sequence shown here is derived from an EMBL/GenBank/DDBJ whole genome shotgun (WGS) entry which is preliminary data.</text>
</comment>
<proteinExistence type="inferred from homology"/>
<comment type="catalytic activity">
    <reaction evidence="8">
        <text>alpha-D-glucosaminyl-[heparan sulfate](n) + 3'-phosphoadenylyl sulfate = 6-sulfo-alpha-D-glucosaminyl-[heparan sulfate](n) + adenosine 3',5'-bisphosphate + H(+)</text>
        <dbReference type="Rhea" id="RHEA:56604"/>
        <dbReference type="Rhea" id="RHEA-COMP:9830"/>
        <dbReference type="Rhea" id="RHEA-COMP:14621"/>
        <dbReference type="ChEBI" id="CHEBI:15378"/>
        <dbReference type="ChEBI" id="CHEBI:58339"/>
        <dbReference type="ChEBI" id="CHEBI:58343"/>
        <dbReference type="ChEBI" id="CHEBI:58388"/>
        <dbReference type="ChEBI" id="CHEBI:140604"/>
    </reaction>
</comment>
<protein>
    <recommendedName>
        <fullName evidence="8">Heparan-sulfate 6-O-sulfotransferase</fullName>
        <ecNumber evidence="8">2.8.2.-</ecNumber>
    </recommendedName>
</protein>
<evidence type="ECO:0000256" key="7">
    <source>
        <dbReference type="ARBA" id="ARBA00023180"/>
    </source>
</evidence>
<keyword evidence="6 8" id="KW-0472">Membrane</keyword>
<dbReference type="PANTHER" id="PTHR12812">
    <property type="entry name" value="HEPARAN SULFATE 6-O-SULFOTRANSFERASE 3"/>
    <property type="match status" value="1"/>
</dbReference>
<keyword evidence="5" id="KW-1133">Transmembrane helix</keyword>
<gene>
    <name evidence="9" type="ORF">LSH36_11g10070</name>
</gene>
<dbReference type="InterPro" id="IPR027417">
    <property type="entry name" value="P-loop_NTPase"/>
</dbReference>
<evidence type="ECO:0000256" key="3">
    <source>
        <dbReference type="ARBA" id="ARBA00022679"/>
    </source>
</evidence>
<dbReference type="EMBL" id="JAODUP010000011">
    <property type="protein sequence ID" value="KAK2169321.1"/>
    <property type="molecule type" value="Genomic_DNA"/>
</dbReference>
<dbReference type="Gene3D" id="3.40.50.300">
    <property type="entry name" value="P-loop containing nucleotide triphosphate hydrolases"/>
    <property type="match status" value="1"/>
</dbReference>
<sequence>MEILSNCIGERLVLLQNGMDVTYSLVRLNITPSCECYTNPPFEGSCRCRNTKGEAWLFSRFTASSSCGVHPPLVDLALCVPNFLSAAEGHDEATRKRYFYITIIREPIRRYLSEWHHLQTVPPWPSECTGVENPVEVCLKAVDNHPLSLLEFIQCSGNPANNRMARMLTRDSPSLCDDLHYEDTLSSAKKALESMDFFGLTEDQLSTKKLFETSFGVKFMGSFQQFNSTAAETVLHENVNNDVLSLLHQKNSIDIELYAYAKSLFYKRLGN</sequence>
<evidence type="ECO:0000256" key="5">
    <source>
        <dbReference type="ARBA" id="ARBA00022989"/>
    </source>
</evidence>
<evidence type="ECO:0000313" key="10">
    <source>
        <dbReference type="Proteomes" id="UP001208570"/>
    </source>
</evidence>
<evidence type="ECO:0000256" key="6">
    <source>
        <dbReference type="ARBA" id="ARBA00023136"/>
    </source>
</evidence>
<evidence type="ECO:0000256" key="8">
    <source>
        <dbReference type="RuleBase" id="RU364122"/>
    </source>
</evidence>
<organism evidence="9 10">
    <name type="scientific">Paralvinella palmiformis</name>
    <dbReference type="NCBI Taxonomy" id="53620"/>
    <lineage>
        <taxon>Eukaryota</taxon>
        <taxon>Metazoa</taxon>
        <taxon>Spiralia</taxon>
        <taxon>Lophotrochozoa</taxon>
        <taxon>Annelida</taxon>
        <taxon>Polychaeta</taxon>
        <taxon>Sedentaria</taxon>
        <taxon>Canalipalpata</taxon>
        <taxon>Terebellida</taxon>
        <taxon>Terebelliformia</taxon>
        <taxon>Alvinellidae</taxon>
        <taxon>Paralvinella</taxon>
    </lineage>
</organism>
<accession>A0AAD9KDK0</accession>
<dbReference type="InterPro" id="IPR010635">
    <property type="entry name" value="Heparan_SO4-6-sulfoTrfase"/>
</dbReference>
<dbReference type="EC" id="2.8.2.-" evidence="8"/>
<evidence type="ECO:0000256" key="2">
    <source>
        <dbReference type="ARBA" id="ARBA00010109"/>
    </source>
</evidence>
<dbReference type="InterPro" id="IPR005331">
    <property type="entry name" value="Sulfotransferase"/>
</dbReference>
<keyword evidence="10" id="KW-1185">Reference proteome</keyword>
<keyword evidence="8" id="KW-0735">Signal-anchor</keyword>
<dbReference type="GO" id="GO:0017095">
    <property type="term" value="F:heparan sulfate 6-sulfotransferase activity"/>
    <property type="evidence" value="ECO:0007669"/>
    <property type="project" value="TreeGrafter"/>
</dbReference>
<reference evidence="9" key="1">
    <citation type="journal article" date="2023" name="Mol. Biol. Evol.">
        <title>Third-Generation Sequencing Reveals the Adaptive Role of the Epigenome in Three Deep-Sea Polychaetes.</title>
        <authorList>
            <person name="Perez M."/>
            <person name="Aroh O."/>
            <person name="Sun Y."/>
            <person name="Lan Y."/>
            <person name="Juniper S.K."/>
            <person name="Young C.R."/>
            <person name="Angers B."/>
            <person name="Qian P.Y."/>
        </authorList>
    </citation>
    <scope>NUCLEOTIDE SEQUENCE</scope>
    <source>
        <strain evidence="9">P08H-3</strain>
    </source>
</reference>
<comment type="function">
    <text evidence="8">6-O-sulfation enzyme which catalyzes the transfer of sulfate from 3'-phosphoadenosine 5'-phosphosulfate (PAPS) to position 6 of the N-sulfoglucosamine residue (GlcNS) of heparan sulfate.</text>
</comment>
<dbReference type="Pfam" id="PF03567">
    <property type="entry name" value="Sulfotransfer_2"/>
    <property type="match status" value="1"/>
</dbReference>
<keyword evidence="7" id="KW-0325">Glycoprotein</keyword>
<evidence type="ECO:0000313" key="9">
    <source>
        <dbReference type="EMBL" id="KAK2169321.1"/>
    </source>
</evidence>
<dbReference type="GO" id="GO:0016020">
    <property type="term" value="C:membrane"/>
    <property type="evidence" value="ECO:0007669"/>
    <property type="project" value="UniProtKB-SubCell"/>
</dbReference>
<dbReference type="PANTHER" id="PTHR12812:SF0">
    <property type="entry name" value="HEPARAN-SULFATE 6-O-SULFOTRANSFERASE"/>
    <property type="match status" value="1"/>
</dbReference>
<comment type="similarity">
    <text evidence="2 8">Belongs to the sulfotransferase 6 family.</text>
</comment>